<accession>A0A1G6PJ00</accession>
<evidence type="ECO:0000259" key="3">
    <source>
        <dbReference type="PROSITE" id="PS50914"/>
    </source>
</evidence>
<dbReference type="RefSeq" id="WP_245746843.1">
    <property type="nucleotide sequence ID" value="NZ_FMYQ01000010.1"/>
</dbReference>
<dbReference type="Pfam" id="PF04972">
    <property type="entry name" value="BON"/>
    <property type="match status" value="1"/>
</dbReference>
<dbReference type="PROSITE" id="PS50914">
    <property type="entry name" value="BON"/>
    <property type="match status" value="1"/>
</dbReference>
<evidence type="ECO:0000313" key="5">
    <source>
        <dbReference type="Proteomes" id="UP000198908"/>
    </source>
</evidence>
<feature type="signal peptide" evidence="2">
    <location>
        <begin position="1"/>
        <end position="28"/>
    </location>
</feature>
<organism evidence="4 5">
    <name type="scientific">Paraburkholderia lycopersici</name>
    <dbReference type="NCBI Taxonomy" id="416944"/>
    <lineage>
        <taxon>Bacteria</taxon>
        <taxon>Pseudomonadati</taxon>
        <taxon>Pseudomonadota</taxon>
        <taxon>Betaproteobacteria</taxon>
        <taxon>Burkholderiales</taxon>
        <taxon>Burkholderiaceae</taxon>
        <taxon>Paraburkholderia</taxon>
    </lineage>
</organism>
<feature type="chain" id="PRO_5011540055" evidence="2">
    <location>
        <begin position="29"/>
        <end position="128"/>
    </location>
</feature>
<evidence type="ECO:0000313" key="4">
    <source>
        <dbReference type="EMBL" id="SDC80133.1"/>
    </source>
</evidence>
<keyword evidence="2" id="KW-0732">Signal</keyword>
<name>A0A1G6PJ00_9BURK</name>
<dbReference type="EMBL" id="FMYQ01000010">
    <property type="protein sequence ID" value="SDC80133.1"/>
    <property type="molecule type" value="Genomic_DNA"/>
</dbReference>
<dbReference type="PANTHER" id="PTHR34606:SF15">
    <property type="entry name" value="BON DOMAIN-CONTAINING PROTEIN"/>
    <property type="match status" value="1"/>
</dbReference>
<evidence type="ECO:0000256" key="1">
    <source>
        <dbReference type="SAM" id="MobiDB-lite"/>
    </source>
</evidence>
<keyword evidence="5" id="KW-1185">Reference proteome</keyword>
<dbReference type="PANTHER" id="PTHR34606">
    <property type="entry name" value="BON DOMAIN-CONTAINING PROTEIN"/>
    <property type="match status" value="1"/>
</dbReference>
<sequence>MSVKMKRLDLWMAAALLAAIIGVPGAYAQSQGDSGVAASAPAAVSAPAQSRKEKRRADRALAKTVRRALVRVKGLDSGRIVVIAQGGAVTLGGSVPDAGQIDVAVAAAKGVNGVRDVTSSLSVKAPGQ</sequence>
<proteinExistence type="predicted"/>
<reference evidence="5" key="1">
    <citation type="submission" date="2016-09" db="EMBL/GenBank/DDBJ databases">
        <authorList>
            <person name="Varghese N."/>
            <person name="Submissions S."/>
        </authorList>
    </citation>
    <scope>NUCLEOTIDE SEQUENCE [LARGE SCALE GENOMIC DNA]</scope>
    <source>
        <strain evidence="5">TNe-862</strain>
    </source>
</reference>
<dbReference type="InterPro" id="IPR007055">
    <property type="entry name" value="BON_dom"/>
</dbReference>
<gene>
    <name evidence="4" type="ORF">SAMN05421548_110166</name>
</gene>
<feature type="compositionally biased region" description="Low complexity" evidence="1">
    <location>
        <begin position="38"/>
        <end position="48"/>
    </location>
</feature>
<dbReference type="AlphaFoldDB" id="A0A1G6PJ00"/>
<dbReference type="Gene3D" id="3.30.1340.30">
    <property type="match status" value="1"/>
</dbReference>
<dbReference type="InterPro" id="IPR051686">
    <property type="entry name" value="Lipoprotein_DolP"/>
</dbReference>
<feature type="region of interest" description="Disordered" evidence="1">
    <location>
        <begin position="38"/>
        <end position="58"/>
    </location>
</feature>
<evidence type="ECO:0000256" key="2">
    <source>
        <dbReference type="SAM" id="SignalP"/>
    </source>
</evidence>
<dbReference type="STRING" id="416944.SAMN05421548_110166"/>
<dbReference type="Proteomes" id="UP000198908">
    <property type="component" value="Unassembled WGS sequence"/>
</dbReference>
<feature type="domain" description="BON" evidence="3">
    <location>
        <begin position="57"/>
        <end position="125"/>
    </location>
</feature>
<protein>
    <submittedName>
        <fullName evidence="4">BON domain-containing protein</fullName>
    </submittedName>
</protein>